<keyword evidence="10" id="KW-1185">Reference proteome</keyword>
<organism evidence="9 10">
    <name type="scientific">Paenibacillus mellifer</name>
    <dbReference type="NCBI Taxonomy" id="2937794"/>
    <lineage>
        <taxon>Bacteria</taxon>
        <taxon>Bacillati</taxon>
        <taxon>Bacillota</taxon>
        <taxon>Bacilli</taxon>
        <taxon>Bacillales</taxon>
        <taxon>Paenibacillaceae</taxon>
        <taxon>Paenibacillus</taxon>
    </lineage>
</organism>
<dbReference type="PANTHER" id="PTHR23514:SF3">
    <property type="entry name" value="BYPASS OF STOP CODON PROTEIN 6"/>
    <property type="match status" value="1"/>
</dbReference>
<dbReference type="SUPFAM" id="SSF103473">
    <property type="entry name" value="MFS general substrate transporter"/>
    <property type="match status" value="1"/>
</dbReference>
<name>A0A9X1XVF8_9BACL</name>
<keyword evidence="3" id="KW-0813">Transport</keyword>
<feature type="transmembrane region" description="Helical" evidence="7">
    <location>
        <begin position="246"/>
        <end position="264"/>
    </location>
</feature>
<evidence type="ECO:0000259" key="8">
    <source>
        <dbReference type="PROSITE" id="PS50850"/>
    </source>
</evidence>
<keyword evidence="5 7" id="KW-1133">Transmembrane helix</keyword>
<dbReference type="InterPro" id="IPR036259">
    <property type="entry name" value="MFS_trans_sf"/>
</dbReference>
<evidence type="ECO:0000256" key="7">
    <source>
        <dbReference type="SAM" id="Phobius"/>
    </source>
</evidence>
<evidence type="ECO:0000313" key="9">
    <source>
        <dbReference type="EMBL" id="MCK8486760.1"/>
    </source>
</evidence>
<comment type="similarity">
    <text evidence="2">Belongs to the major facilitator superfamily.</text>
</comment>
<feature type="transmembrane region" description="Helical" evidence="7">
    <location>
        <begin position="42"/>
        <end position="63"/>
    </location>
</feature>
<feature type="transmembrane region" description="Helical" evidence="7">
    <location>
        <begin position="12"/>
        <end position="30"/>
    </location>
</feature>
<keyword evidence="4 7" id="KW-0812">Transmembrane</keyword>
<feature type="domain" description="Major facilitator superfamily (MFS) profile" evidence="8">
    <location>
        <begin position="4"/>
        <end position="388"/>
    </location>
</feature>
<feature type="transmembrane region" description="Helical" evidence="7">
    <location>
        <begin position="299"/>
        <end position="322"/>
    </location>
</feature>
<dbReference type="GO" id="GO:0005886">
    <property type="term" value="C:plasma membrane"/>
    <property type="evidence" value="ECO:0007669"/>
    <property type="project" value="UniProtKB-SubCell"/>
</dbReference>
<dbReference type="InterPro" id="IPR011701">
    <property type="entry name" value="MFS"/>
</dbReference>
<feature type="transmembrane region" description="Helical" evidence="7">
    <location>
        <begin position="70"/>
        <end position="88"/>
    </location>
</feature>
<evidence type="ECO:0000256" key="1">
    <source>
        <dbReference type="ARBA" id="ARBA00004651"/>
    </source>
</evidence>
<comment type="subcellular location">
    <subcellularLocation>
        <location evidence="1">Cell membrane</location>
        <topology evidence="1">Multi-pass membrane protein</topology>
    </subcellularLocation>
</comment>
<feature type="transmembrane region" description="Helical" evidence="7">
    <location>
        <begin position="156"/>
        <end position="173"/>
    </location>
</feature>
<evidence type="ECO:0000256" key="5">
    <source>
        <dbReference type="ARBA" id="ARBA00022989"/>
    </source>
</evidence>
<feature type="transmembrane region" description="Helical" evidence="7">
    <location>
        <begin position="276"/>
        <end position="293"/>
    </location>
</feature>
<dbReference type="InterPro" id="IPR020846">
    <property type="entry name" value="MFS_dom"/>
</dbReference>
<evidence type="ECO:0000256" key="2">
    <source>
        <dbReference type="ARBA" id="ARBA00008335"/>
    </source>
</evidence>
<dbReference type="Pfam" id="PF07690">
    <property type="entry name" value="MFS_1"/>
    <property type="match status" value="1"/>
</dbReference>
<keyword evidence="6 7" id="KW-0472">Membrane</keyword>
<proteinExistence type="inferred from homology"/>
<sequence>MKSLFWMGCWSYLLIGLAHVVVGSLMPSLLEYYGRDYGDGGLLIFAQFSGFLVGVLLCPLLIARLGKLNGLLIATGMLCAAEFVYTLLPLWEWMYVVGAVAGFGFGMIEAVIGTIIIATFTERTAVAMSRLEVFFGLGALLMPLAAGAFIRLENWRYTFLLVSVLAFVLLFAWGKGRFGEFKETLQARSEKTAEKGNWLKPYQGTRGLLLVVFLVFFFVYVGTEMSFVNFLPSLLIEKLGIDKPTAAFSVTLFWVAMTFGRVFAGVVAERISYSRYVALGCLISFIVISLFAMSGGLALLFTLIVLFGLFMSGLFSIALVFANKLLPGTEETTPSLLIASGGVGGALLPLMMGESMDFGGADLSAWILSGFLALLVLLSATAVMIQRSRAYTSSTRSVNVESSN</sequence>
<dbReference type="Proteomes" id="UP001139534">
    <property type="component" value="Unassembled WGS sequence"/>
</dbReference>
<evidence type="ECO:0000256" key="3">
    <source>
        <dbReference type="ARBA" id="ARBA00022448"/>
    </source>
</evidence>
<dbReference type="Gene3D" id="1.20.1250.20">
    <property type="entry name" value="MFS general substrate transporter like domains"/>
    <property type="match status" value="2"/>
</dbReference>
<accession>A0A9X1XVF8</accession>
<comment type="caution">
    <text evidence="9">The sequence shown here is derived from an EMBL/GenBank/DDBJ whole genome shotgun (WGS) entry which is preliminary data.</text>
</comment>
<dbReference type="PROSITE" id="PS50850">
    <property type="entry name" value="MFS"/>
    <property type="match status" value="1"/>
</dbReference>
<dbReference type="EMBL" id="JALPRK010000004">
    <property type="protein sequence ID" value="MCK8486760.1"/>
    <property type="molecule type" value="Genomic_DNA"/>
</dbReference>
<dbReference type="RefSeq" id="WP_248550970.1">
    <property type="nucleotide sequence ID" value="NZ_JALPRK010000004.1"/>
</dbReference>
<evidence type="ECO:0000256" key="6">
    <source>
        <dbReference type="ARBA" id="ARBA00023136"/>
    </source>
</evidence>
<gene>
    <name evidence="9" type="ORF">M0651_06175</name>
</gene>
<feature type="transmembrane region" description="Helical" evidence="7">
    <location>
        <begin position="133"/>
        <end position="150"/>
    </location>
</feature>
<dbReference type="GO" id="GO:0022857">
    <property type="term" value="F:transmembrane transporter activity"/>
    <property type="evidence" value="ECO:0007669"/>
    <property type="project" value="InterPro"/>
</dbReference>
<reference evidence="9" key="1">
    <citation type="submission" date="2022-04" db="EMBL/GenBank/DDBJ databases">
        <authorList>
            <person name="Seo M.-J."/>
        </authorList>
    </citation>
    <scope>NUCLEOTIDE SEQUENCE</scope>
    <source>
        <strain evidence="9">MBLB2552</strain>
    </source>
</reference>
<dbReference type="AlphaFoldDB" id="A0A9X1XVF8"/>
<feature type="transmembrane region" description="Helical" evidence="7">
    <location>
        <begin position="364"/>
        <end position="385"/>
    </location>
</feature>
<feature type="transmembrane region" description="Helical" evidence="7">
    <location>
        <begin position="208"/>
        <end position="231"/>
    </location>
</feature>
<feature type="transmembrane region" description="Helical" evidence="7">
    <location>
        <begin position="334"/>
        <end position="352"/>
    </location>
</feature>
<dbReference type="InterPro" id="IPR051788">
    <property type="entry name" value="MFS_Transporter"/>
</dbReference>
<evidence type="ECO:0000256" key="4">
    <source>
        <dbReference type="ARBA" id="ARBA00022692"/>
    </source>
</evidence>
<protein>
    <submittedName>
        <fullName evidence="9">MFS transporter</fullName>
    </submittedName>
</protein>
<evidence type="ECO:0000313" key="10">
    <source>
        <dbReference type="Proteomes" id="UP001139534"/>
    </source>
</evidence>
<feature type="transmembrane region" description="Helical" evidence="7">
    <location>
        <begin position="94"/>
        <end position="121"/>
    </location>
</feature>
<dbReference type="PANTHER" id="PTHR23514">
    <property type="entry name" value="BYPASS OF STOP CODON PROTEIN 6"/>
    <property type="match status" value="1"/>
</dbReference>